<evidence type="ECO:0000256" key="1">
    <source>
        <dbReference type="ARBA" id="ARBA00022450"/>
    </source>
</evidence>
<dbReference type="Gene3D" id="3.40.50.12780">
    <property type="entry name" value="N-terminal domain of ligase-like"/>
    <property type="match status" value="1"/>
</dbReference>
<gene>
    <name evidence="4" type="ORF">EMPG_15074</name>
</gene>
<dbReference type="PANTHER" id="PTHR45527">
    <property type="entry name" value="NONRIBOSOMAL PEPTIDE SYNTHETASE"/>
    <property type="match status" value="1"/>
</dbReference>
<comment type="caution">
    <text evidence="4">The sequence shown here is derived from an EMBL/GenBank/DDBJ whole genome shotgun (WGS) entry which is preliminary data.</text>
</comment>
<protein>
    <recommendedName>
        <fullName evidence="3">AMP-dependent synthetase/ligase domain-containing protein</fullName>
    </recommendedName>
</protein>
<evidence type="ECO:0000313" key="4">
    <source>
        <dbReference type="EMBL" id="KLJ09517.1"/>
    </source>
</evidence>
<dbReference type="InterPro" id="IPR000873">
    <property type="entry name" value="AMP-dep_synth/lig_dom"/>
</dbReference>
<accession>A0A0H1BES0</accession>
<evidence type="ECO:0000259" key="3">
    <source>
        <dbReference type="Pfam" id="PF00501"/>
    </source>
</evidence>
<keyword evidence="2" id="KW-0597">Phosphoprotein</keyword>
<dbReference type="GO" id="GO:0044550">
    <property type="term" value="P:secondary metabolite biosynthetic process"/>
    <property type="evidence" value="ECO:0007669"/>
    <property type="project" value="TreeGrafter"/>
</dbReference>
<dbReference type="GO" id="GO:0031177">
    <property type="term" value="F:phosphopantetheine binding"/>
    <property type="evidence" value="ECO:0007669"/>
    <property type="project" value="TreeGrafter"/>
</dbReference>
<dbReference type="GO" id="GO:0005737">
    <property type="term" value="C:cytoplasm"/>
    <property type="evidence" value="ECO:0007669"/>
    <property type="project" value="TreeGrafter"/>
</dbReference>
<dbReference type="SUPFAM" id="SSF56801">
    <property type="entry name" value="Acetyl-CoA synthetase-like"/>
    <property type="match status" value="1"/>
</dbReference>
<dbReference type="AlphaFoldDB" id="A0A0H1BES0"/>
<keyword evidence="1" id="KW-0596">Phosphopantetheine</keyword>
<dbReference type="Proteomes" id="UP000053573">
    <property type="component" value="Unassembled WGS sequence"/>
</dbReference>
<dbReference type="Gene3D" id="3.30.559.30">
    <property type="entry name" value="Nonribosomal peptide synthetase, condensation domain"/>
    <property type="match status" value="1"/>
</dbReference>
<dbReference type="Pfam" id="PF00501">
    <property type="entry name" value="AMP-binding"/>
    <property type="match status" value="1"/>
</dbReference>
<reference evidence="5" key="1">
    <citation type="journal article" date="2015" name="PLoS Genet.">
        <title>The dynamic genome and transcriptome of the human fungal pathogen Blastomyces and close relative Emmonsia.</title>
        <authorList>
            <person name="Munoz J.F."/>
            <person name="Gauthier G.M."/>
            <person name="Desjardins C.A."/>
            <person name="Gallo J.E."/>
            <person name="Holder J."/>
            <person name="Sullivan T.D."/>
            <person name="Marty A.J."/>
            <person name="Carmen J.C."/>
            <person name="Chen Z."/>
            <person name="Ding L."/>
            <person name="Gujja S."/>
            <person name="Magrini V."/>
            <person name="Misas E."/>
            <person name="Mitreva M."/>
            <person name="Priest M."/>
            <person name="Saif S."/>
            <person name="Whiston E.A."/>
            <person name="Young S."/>
            <person name="Zeng Q."/>
            <person name="Goldman W.E."/>
            <person name="Mardis E.R."/>
            <person name="Taylor J.W."/>
            <person name="McEwen J.G."/>
            <person name="Clay O.K."/>
            <person name="Klein B.S."/>
            <person name="Cuomo C.A."/>
        </authorList>
    </citation>
    <scope>NUCLEOTIDE SEQUENCE [LARGE SCALE GENOMIC DNA]</scope>
    <source>
        <strain evidence="5">UAMH 139</strain>
    </source>
</reference>
<sequence>MVPTSLPPCLFPVIEHHVPPKIGQGFFKAGADVRNIEYSRTATFCAENSISLLTFYKAVWALILRHFANTDHVVFGVTEASRSRRRETSASLGAVQAYSQTQSWCHVHPSETNTILEILQQIESDTRHGCPGEGLKLASASFNTEIHLLQGDISEYMVEDDRYLCPHMIDIQLCISPDRLVCRCRASSMTGTAAQSLCETFKKTASNVLANPRQTVPSLDMLCNYDRCRIERWNRVDPWNHTIKACIHDLIRIQVSCQPESLAADGWDGPMTFRELWDQSSRLSYYLHDLGVKQGIMVLFSMAPSKWAIIAMLAILRTGATCVPIDLADPTHYIQSIEAKLVFADPSQLEQLFGEVKYIITELPNFLDLLGPAPDIYEPQVSPQDPAFITFTSGVTSTPKPVILGHEAICTNILHLAETLGINDKSRVFQCSSLTSNVSIFDVFGTIAKGGCVCYATEHDRATNLPRAICTSQATHVFLNPTLLRELAPDSVRSVQVISVISDGLTINDVLKWQDHVNLFHLYGNTECTICCTATDARHQERLRYHGRLNIGRAIGCRTWIAQPGNAHRTLVPIGGVGELLIEGATLARGYYVLEPGEERGGGEMVMRAESFILDPEWLAKFPGIRASGRSVRMYRTGDLVRYECDGSIKFVGRMGNVK</sequence>
<dbReference type="SUPFAM" id="SSF52777">
    <property type="entry name" value="CoA-dependent acyltransferases"/>
    <property type="match status" value="1"/>
</dbReference>
<name>A0A0H1BES0_9EURO</name>
<dbReference type="STRING" id="2060906.A0A0H1BES0"/>
<dbReference type="OrthoDB" id="416786at2759"/>
<feature type="domain" description="AMP-dependent synthetase/ligase" evidence="3">
    <location>
        <begin position="255"/>
        <end position="592"/>
    </location>
</feature>
<organism evidence="4 5">
    <name type="scientific">Blastomyces silverae</name>
    <dbReference type="NCBI Taxonomy" id="2060906"/>
    <lineage>
        <taxon>Eukaryota</taxon>
        <taxon>Fungi</taxon>
        <taxon>Dikarya</taxon>
        <taxon>Ascomycota</taxon>
        <taxon>Pezizomycotina</taxon>
        <taxon>Eurotiomycetes</taxon>
        <taxon>Eurotiomycetidae</taxon>
        <taxon>Onygenales</taxon>
        <taxon>Ajellomycetaceae</taxon>
        <taxon>Blastomyces</taxon>
    </lineage>
</organism>
<keyword evidence="5" id="KW-1185">Reference proteome</keyword>
<dbReference type="PANTHER" id="PTHR45527:SF12">
    <property type="entry name" value="NONRIBOSOMAL PEPTIDE SYNTHETASE IVOA"/>
    <property type="match status" value="1"/>
</dbReference>
<dbReference type="InterPro" id="IPR042099">
    <property type="entry name" value="ANL_N_sf"/>
</dbReference>
<evidence type="ECO:0000256" key="2">
    <source>
        <dbReference type="ARBA" id="ARBA00022553"/>
    </source>
</evidence>
<dbReference type="EMBL" id="LDEV01002328">
    <property type="protein sequence ID" value="KLJ09517.1"/>
    <property type="molecule type" value="Genomic_DNA"/>
</dbReference>
<dbReference type="GO" id="GO:0043041">
    <property type="term" value="P:amino acid activation for nonribosomal peptide biosynthetic process"/>
    <property type="evidence" value="ECO:0007669"/>
    <property type="project" value="TreeGrafter"/>
</dbReference>
<proteinExistence type="predicted"/>
<evidence type="ECO:0000313" key="5">
    <source>
        <dbReference type="Proteomes" id="UP000053573"/>
    </source>
</evidence>